<protein>
    <submittedName>
        <fullName evidence="1">Uncharacterized protein</fullName>
    </submittedName>
</protein>
<evidence type="ECO:0000313" key="2">
    <source>
        <dbReference type="Proteomes" id="UP000585474"/>
    </source>
</evidence>
<keyword evidence="2" id="KW-1185">Reference proteome</keyword>
<organism evidence="1 2">
    <name type="scientific">Actinidia rufa</name>
    <dbReference type="NCBI Taxonomy" id="165716"/>
    <lineage>
        <taxon>Eukaryota</taxon>
        <taxon>Viridiplantae</taxon>
        <taxon>Streptophyta</taxon>
        <taxon>Embryophyta</taxon>
        <taxon>Tracheophyta</taxon>
        <taxon>Spermatophyta</taxon>
        <taxon>Magnoliopsida</taxon>
        <taxon>eudicotyledons</taxon>
        <taxon>Gunneridae</taxon>
        <taxon>Pentapetalae</taxon>
        <taxon>asterids</taxon>
        <taxon>Ericales</taxon>
        <taxon>Actinidiaceae</taxon>
        <taxon>Actinidia</taxon>
    </lineage>
</organism>
<proteinExistence type="predicted"/>
<comment type="caution">
    <text evidence="1">The sequence shown here is derived from an EMBL/GenBank/DDBJ whole genome shotgun (WGS) entry which is preliminary data.</text>
</comment>
<accession>A0A7J0DEY1</accession>
<dbReference type="Proteomes" id="UP000585474">
    <property type="component" value="Unassembled WGS sequence"/>
</dbReference>
<gene>
    <name evidence="1" type="ORF">Acr_00g0030640</name>
</gene>
<sequence>MFNLIIEASLDNSPCAFLPFGHLVIEFLAIHLIALEPHETRLPTGKPISRMTLRMSNTHLGVTPPPPPQLAPHTMELDSPKEVVSPLTATNIPSTSTVPPSTAPAASDPKIADAIATLFVHMDVIHKDLIEHIGLVHERVDLIVERREHDIKAVHDTLLVLYECHSGFIIEVNDFINNIRRH</sequence>
<reference evidence="2" key="1">
    <citation type="submission" date="2019-07" db="EMBL/GenBank/DDBJ databases">
        <title>De Novo Assembly of kiwifruit Actinidia rufa.</title>
        <authorList>
            <person name="Sugita-Konishi S."/>
            <person name="Sato K."/>
            <person name="Mori E."/>
            <person name="Abe Y."/>
            <person name="Kisaki G."/>
            <person name="Hamano K."/>
            <person name="Suezawa K."/>
            <person name="Otani M."/>
            <person name="Fukuda T."/>
            <person name="Manabe T."/>
            <person name="Gomi K."/>
            <person name="Tabuchi M."/>
            <person name="Akimitsu K."/>
            <person name="Kataoka I."/>
        </authorList>
    </citation>
    <scope>NUCLEOTIDE SEQUENCE [LARGE SCALE GENOMIC DNA]</scope>
    <source>
        <strain evidence="2">cv. Fuchu</strain>
    </source>
</reference>
<dbReference type="EMBL" id="BJWL01000200">
    <property type="protein sequence ID" value="GFS33801.1"/>
    <property type="molecule type" value="Genomic_DNA"/>
</dbReference>
<evidence type="ECO:0000313" key="1">
    <source>
        <dbReference type="EMBL" id="GFS33801.1"/>
    </source>
</evidence>
<dbReference type="AlphaFoldDB" id="A0A7J0DEY1"/>
<name>A0A7J0DEY1_9ERIC</name>